<feature type="compositionally biased region" description="Basic and acidic residues" evidence="1">
    <location>
        <begin position="1"/>
        <end position="20"/>
    </location>
</feature>
<name>A0A291AU72_9VIRU</name>
<organism evidence="2 3">
    <name type="scientific">Pandoravirus dulcis</name>
    <dbReference type="NCBI Taxonomy" id="1349409"/>
    <lineage>
        <taxon>Viruses</taxon>
        <taxon>Pandoravirus</taxon>
    </lineage>
</organism>
<sequence length="65" mass="7488">MQHDPRDAQGPDKERAHSRDAPAPTGGDYRALYDDLMTLRQSWELEDPAQWNSDKVPHITKDPYP</sequence>
<feature type="region of interest" description="Disordered" evidence="1">
    <location>
        <begin position="45"/>
        <end position="65"/>
    </location>
</feature>
<evidence type="ECO:0000313" key="3">
    <source>
        <dbReference type="Proteomes" id="UP000201566"/>
    </source>
</evidence>
<dbReference type="Proteomes" id="UP000201566">
    <property type="component" value="Segment"/>
</dbReference>
<feature type="region of interest" description="Disordered" evidence="1">
    <location>
        <begin position="1"/>
        <end position="29"/>
    </location>
</feature>
<proteinExistence type="predicted"/>
<gene>
    <name evidence="2" type="ORF">pdul_cds_145</name>
</gene>
<feature type="compositionally biased region" description="Basic and acidic residues" evidence="1">
    <location>
        <begin position="55"/>
        <end position="65"/>
    </location>
</feature>
<dbReference type="RefSeq" id="YP_009430178.1">
    <property type="nucleotide sequence ID" value="NC_021858.1"/>
</dbReference>
<accession>A0A291AU72</accession>
<dbReference type="EMBL" id="KC977570">
    <property type="protein sequence ID" value="ATE82469.1"/>
    <property type="molecule type" value="Genomic_DNA"/>
</dbReference>
<evidence type="ECO:0000256" key="1">
    <source>
        <dbReference type="SAM" id="MobiDB-lite"/>
    </source>
</evidence>
<evidence type="ECO:0000313" key="2">
    <source>
        <dbReference type="EMBL" id="ATE82469.1"/>
    </source>
</evidence>
<dbReference type="GeneID" id="34567699"/>
<reference evidence="2 3" key="1">
    <citation type="journal article" date="2013" name="Science">
        <title>Pandoraviruses: amoeba viruses with genomes up to 2.5 Mb reaching that of parasitic eukaryotes.</title>
        <authorList>
            <person name="Philippe N."/>
            <person name="Legendre M."/>
            <person name="Doutre G."/>
            <person name="Coute Y."/>
            <person name="Poirot O."/>
            <person name="Lescot M."/>
            <person name="Arslan D."/>
            <person name="Seltzer V."/>
            <person name="Bertaux L."/>
            <person name="Bruley C."/>
            <person name="Garin J."/>
            <person name="Claverie J.M."/>
            <person name="Abergel C."/>
        </authorList>
    </citation>
    <scope>NUCLEOTIDE SEQUENCE [LARGE SCALE GENOMIC DNA]</scope>
    <source>
        <strain evidence="2">Melbourne</strain>
    </source>
</reference>
<dbReference type="KEGG" id="vg:34567699"/>
<protein>
    <submittedName>
        <fullName evidence="2">Uncharacterized protein</fullName>
    </submittedName>
</protein>